<protein>
    <submittedName>
        <fullName evidence="1">Uncharacterized protein</fullName>
    </submittedName>
</protein>
<sequence>MKTITTICTENHPGYPDPLIMTVEVSDDATVEDIVEAVIQLRLEEIDVDIDEIRESFQVHFGREGDLTRQDLIFDWRM</sequence>
<evidence type="ECO:0000313" key="2">
    <source>
        <dbReference type="Proteomes" id="UP000198440"/>
    </source>
</evidence>
<reference evidence="1 2" key="1">
    <citation type="submission" date="2017-06" db="EMBL/GenBank/DDBJ databases">
        <authorList>
            <person name="Kim H.J."/>
            <person name="Triplett B.A."/>
        </authorList>
    </citation>
    <scope>NUCLEOTIDE SEQUENCE [LARGE SCALE GENOMIC DNA]</scope>
    <source>
        <strain evidence="1 2">DSM 11445</strain>
    </source>
</reference>
<dbReference type="EMBL" id="FZON01000140">
    <property type="protein sequence ID" value="SNT39994.1"/>
    <property type="molecule type" value="Genomic_DNA"/>
</dbReference>
<organism evidence="1 2">
    <name type="scientific">Antarctobacter heliothermus</name>
    <dbReference type="NCBI Taxonomy" id="74033"/>
    <lineage>
        <taxon>Bacteria</taxon>
        <taxon>Pseudomonadati</taxon>
        <taxon>Pseudomonadota</taxon>
        <taxon>Alphaproteobacteria</taxon>
        <taxon>Rhodobacterales</taxon>
        <taxon>Roseobacteraceae</taxon>
        <taxon>Antarctobacter</taxon>
    </lineage>
</organism>
<proteinExistence type="predicted"/>
<dbReference type="Proteomes" id="UP000198440">
    <property type="component" value="Unassembled WGS sequence"/>
</dbReference>
<dbReference type="RefSeq" id="WP_089280556.1">
    <property type="nucleotide sequence ID" value="NZ_FZON01000140.1"/>
</dbReference>
<name>A0A239MD63_9RHOB</name>
<accession>A0A239MD63</accession>
<dbReference type="AlphaFoldDB" id="A0A239MD63"/>
<evidence type="ECO:0000313" key="1">
    <source>
        <dbReference type="EMBL" id="SNT39994.1"/>
    </source>
</evidence>
<gene>
    <name evidence="1" type="ORF">SAMN04488078_11402</name>
</gene>